<dbReference type="PROSITE" id="PS51257">
    <property type="entry name" value="PROKAR_LIPOPROTEIN"/>
    <property type="match status" value="1"/>
</dbReference>
<evidence type="ECO:0000256" key="1">
    <source>
        <dbReference type="SAM" id="SignalP"/>
    </source>
</evidence>
<organism evidence="2 3">
    <name type="scientific">Pseudomonas flexibilis</name>
    <dbReference type="NCBI Taxonomy" id="706570"/>
    <lineage>
        <taxon>Bacteria</taxon>
        <taxon>Pseudomonadati</taxon>
        <taxon>Pseudomonadota</taxon>
        <taxon>Gammaproteobacteria</taxon>
        <taxon>Pseudomonadales</taxon>
        <taxon>Pseudomonadaceae</taxon>
        <taxon>Pseudomonas</taxon>
    </lineage>
</organism>
<dbReference type="InterPro" id="IPR038706">
    <property type="entry name" value="Type_VI_SciN-like_sf"/>
</dbReference>
<feature type="signal peptide" evidence="1">
    <location>
        <begin position="1"/>
        <end position="24"/>
    </location>
</feature>
<dbReference type="PANTHER" id="PTHR37625:SF4">
    <property type="entry name" value="OUTER MEMBRANE LIPOPROTEIN"/>
    <property type="match status" value="1"/>
</dbReference>
<protein>
    <submittedName>
        <fullName evidence="2">Type VI secretion system protein VasD</fullName>
    </submittedName>
</protein>
<name>A0A1N7A3B5_9PSED</name>
<evidence type="ECO:0000313" key="3">
    <source>
        <dbReference type="Proteomes" id="UP000186079"/>
    </source>
</evidence>
<dbReference type="NCBIfam" id="TIGR03352">
    <property type="entry name" value="VI_chp_3"/>
    <property type="match status" value="1"/>
</dbReference>
<dbReference type="EMBL" id="FTMC01000020">
    <property type="protein sequence ID" value="SIR33503.1"/>
    <property type="molecule type" value="Genomic_DNA"/>
</dbReference>
<dbReference type="RefSeq" id="WP_039561651.1">
    <property type="nucleotide sequence ID" value="NZ_FTMC01000020.1"/>
</dbReference>
<dbReference type="PANTHER" id="PTHR37625">
    <property type="entry name" value="OUTER MEMBRANE LIPOPROTEIN-RELATED"/>
    <property type="match status" value="1"/>
</dbReference>
<dbReference type="Pfam" id="PF12790">
    <property type="entry name" value="T6SS-SciN"/>
    <property type="match status" value="1"/>
</dbReference>
<gene>
    <name evidence="2" type="ORF">SAMN05421672_1206</name>
</gene>
<keyword evidence="1" id="KW-0732">Signal</keyword>
<dbReference type="Proteomes" id="UP000186079">
    <property type="component" value="Unassembled WGS sequence"/>
</dbReference>
<dbReference type="InterPro" id="IPR017734">
    <property type="entry name" value="T6SS_SciN"/>
</dbReference>
<accession>A0A1N7A3B5</accession>
<proteinExistence type="predicted"/>
<dbReference type="AlphaFoldDB" id="A0A1N7A3B5"/>
<feature type="chain" id="PRO_5010180596" evidence="1">
    <location>
        <begin position="25"/>
        <end position="153"/>
    </location>
</feature>
<evidence type="ECO:0000313" key="2">
    <source>
        <dbReference type="EMBL" id="SIR33503.1"/>
    </source>
</evidence>
<sequence length="153" mass="17541">MLRPFTWCLIATALLLGGCTSSLTKLDLSLSSSDQLNPDINGRPSPIVLRLVELKHPATFEQADFFSLYRSPKESLKPDFVTQEELELRPGERRTLKLFVNPGSRYVGVLAAYRDLPESQWRHVIPLQQQARHRVRLHLEARGIRDLSEHQDK</sequence>
<reference evidence="2 3" key="1">
    <citation type="submission" date="2017-01" db="EMBL/GenBank/DDBJ databases">
        <authorList>
            <person name="Mah S.A."/>
            <person name="Swanson W.J."/>
            <person name="Moy G.W."/>
            <person name="Vacquier V.D."/>
        </authorList>
    </citation>
    <scope>NUCLEOTIDE SEQUENCE [LARGE SCALE GENOMIC DNA]</scope>
    <source>
        <strain evidence="2 3">ATCC 29606</strain>
    </source>
</reference>
<dbReference type="Gene3D" id="2.60.40.4150">
    <property type="entry name" value="Type VI secretion system, lipoprotein SciN"/>
    <property type="match status" value="1"/>
</dbReference>